<dbReference type="Gene3D" id="3.90.1150.200">
    <property type="match status" value="1"/>
</dbReference>
<keyword evidence="3" id="KW-1185">Reference proteome</keyword>
<organism evidence="2 3">
    <name type="scientific">Arenibacter echinorum</name>
    <dbReference type="NCBI Taxonomy" id="440515"/>
    <lineage>
        <taxon>Bacteria</taxon>
        <taxon>Pseudomonadati</taxon>
        <taxon>Bacteroidota</taxon>
        <taxon>Flavobacteriia</taxon>
        <taxon>Flavobacteriales</taxon>
        <taxon>Flavobacteriaceae</taxon>
        <taxon>Arenibacter</taxon>
    </lineage>
</organism>
<dbReference type="EMBL" id="QLLN01000003">
    <property type="protein sequence ID" value="RAJ12610.1"/>
    <property type="molecule type" value="Genomic_DNA"/>
</dbReference>
<dbReference type="AlphaFoldDB" id="A0A327R6U5"/>
<comment type="caution">
    <text evidence="2">The sequence shown here is derived from an EMBL/GenBank/DDBJ whole genome shotgun (WGS) entry which is preliminary data.</text>
</comment>
<dbReference type="Pfam" id="PF08818">
    <property type="entry name" value="DUF1801"/>
    <property type="match status" value="1"/>
</dbReference>
<reference evidence="2 3" key="1">
    <citation type="submission" date="2018-06" db="EMBL/GenBank/DDBJ databases">
        <title>Genomic Encyclopedia of Archaeal and Bacterial Type Strains, Phase II (KMG-II): from individual species to whole genera.</title>
        <authorList>
            <person name="Goeker M."/>
        </authorList>
    </citation>
    <scope>NUCLEOTIDE SEQUENCE [LARGE SCALE GENOMIC DNA]</scope>
    <source>
        <strain evidence="2 3">DSM 23522</strain>
    </source>
</reference>
<protein>
    <submittedName>
        <fullName evidence="2">Uncharacterized protein YdhG (YjbR/CyaY superfamily)</fullName>
    </submittedName>
</protein>
<evidence type="ECO:0000259" key="1">
    <source>
        <dbReference type="Pfam" id="PF08818"/>
    </source>
</evidence>
<dbReference type="SUPFAM" id="SSF159888">
    <property type="entry name" value="YdhG-like"/>
    <property type="match status" value="1"/>
</dbReference>
<gene>
    <name evidence="2" type="ORF">LV92_01846</name>
</gene>
<accession>A0A327R6U5</accession>
<feature type="domain" description="YdhG-like" evidence="1">
    <location>
        <begin position="25"/>
        <end position="115"/>
    </location>
</feature>
<sequence length="131" mass="14893">MPHIKLNSSAKEVSSYIANCPVMVQDVLEKLRSTIREAAPEAEEMISYKMPAYKYHGMLVYFAAFKNHIGFYATPTGHTEFEKELAPYKQGKGSVQFPLNQPLPLPLISKIVKFRAQENLANFKNKENSKK</sequence>
<name>A0A327R6U5_9FLAO</name>
<dbReference type="InterPro" id="IPR014922">
    <property type="entry name" value="YdhG-like"/>
</dbReference>
<dbReference type="RefSeq" id="WP_111623338.1">
    <property type="nucleotide sequence ID" value="NZ_QLLN01000003.1"/>
</dbReference>
<evidence type="ECO:0000313" key="3">
    <source>
        <dbReference type="Proteomes" id="UP000249696"/>
    </source>
</evidence>
<dbReference type="Proteomes" id="UP000249696">
    <property type="component" value="Unassembled WGS sequence"/>
</dbReference>
<dbReference type="OrthoDB" id="115213at2"/>
<evidence type="ECO:0000313" key="2">
    <source>
        <dbReference type="EMBL" id="RAJ12610.1"/>
    </source>
</evidence>
<proteinExistence type="predicted"/>